<dbReference type="InterPro" id="IPR001932">
    <property type="entry name" value="PPM-type_phosphatase-like_dom"/>
</dbReference>
<dbReference type="Pfam" id="PF00481">
    <property type="entry name" value="PP2C"/>
    <property type="match status" value="1"/>
</dbReference>
<dbReference type="Proteomes" id="UP001280121">
    <property type="component" value="Unassembled WGS sequence"/>
</dbReference>
<feature type="domain" description="PPM-type phosphatase" evidence="1">
    <location>
        <begin position="28"/>
        <end position="81"/>
    </location>
</feature>
<comment type="caution">
    <text evidence="2">The sequence shown here is derived from an EMBL/GenBank/DDBJ whole genome shotgun (WGS) entry which is preliminary data.</text>
</comment>
<dbReference type="SUPFAM" id="SSF81606">
    <property type="entry name" value="PP2C-like"/>
    <property type="match status" value="1"/>
</dbReference>
<gene>
    <name evidence="2" type="ORF">Ddye_002848</name>
</gene>
<evidence type="ECO:0000259" key="1">
    <source>
        <dbReference type="Pfam" id="PF00481"/>
    </source>
</evidence>
<evidence type="ECO:0000313" key="2">
    <source>
        <dbReference type="EMBL" id="KAK2664274.1"/>
    </source>
</evidence>
<accession>A0AAD9XR61</accession>
<sequence length="94" mass="10604">MDSEYKEASMGVPLSSGREGGLEYWGEIMAASFVKMDEEVNNEEREYPEEEESEGSTTVVVMVGEEELVVANCEGSRFVMYHAAWLRLCLVITR</sequence>
<protein>
    <recommendedName>
        <fullName evidence="1">PPM-type phosphatase domain-containing protein</fullName>
    </recommendedName>
</protein>
<proteinExistence type="predicted"/>
<reference evidence="2" key="1">
    <citation type="journal article" date="2023" name="Plant J.">
        <title>Genome sequences and population genomics provide insights into the demographic history, inbreeding, and mutation load of two 'living fossil' tree species of Dipteronia.</title>
        <authorList>
            <person name="Feng Y."/>
            <person name="Comes H.P."/>
            <person name="Chen J."/>
            <person name="Zhu S."/>
            <person name="Lu R."/>
            <person name="Zhang X."/>
            <person name="Li P."/>
            <person name="Qiu J."/>
            <person name="Olsen K.M."/>
            <person name="Qiu Y."/>
        </authorList>
    </citation>
    <scope>NUCLEOTIDE SEQUENCE</scope>
    <source>
        <strain evidence="2">KIB01</strain>
    </source>
</reference>
<name>A0AAD9XR61_9ROSI</name>
<organism evidence="2 3">
    <name type="scientific">Dipteronia dyeriana</name>
    <dbReference type="NCBI Taxonomy" id="168575"/>
    <lineage>
        <taxon>Eukaryota</taxon>
        <taxon>Viridiplantae</taxon>
        <taxon>Streptophyta</taxon>
        <taxon>Embryophyta</taxon>
        <taxon>Tracheophyta</taxon>
        <taxon>Spermatophyta</taxon>
        <taxon>Magnoliopsida</taxon>
        <taxon>eudicotyledons</taxon>
        <taxon>Gunneridae</taxon>
        <taxon>Pentapetalae</taxon>
        <taxon>rosids</taxon>
        <taxon>malvids</taxon>
        <taxon>Sapindales</taxon>
        <taxon>Sapindaceae</taxon>
        <taxon>Hippocastanoideae</taxon>
        <taxon>Acereae</taxon>
        <taxon>Dipteronia</taxon>
    </lineage>
</organism>
<dbReference type="EMBL" id="JANJYI010000001">
    <property type="protein sequence ID" value="KAK2664274.1"/>
    <property type="molecule type" value="Genomic_DNA"/>
</dbReference>
<evidence type="ECO:0000313" key="3">
    <source>
        <dbReference type="Proteomes" id="UP001280121"/>
    </source>
</evidence>
<dbReference type="InterPro" id="IPR036457">
    <property type="entry name" value="PPM-type-like_dom_sf"/>
</dbReference>
<dbReference type="AlphaFoldDB" id="A0AAD9XR61"/>
<keyword evidence="3" id="KW-1185">Reference proteome</keyword>
<dbReference type="Gene3D" id="3.60.40.10">
    <property type="entry name" value="PPM-type phosphatase domain"/>
    <property type="match status" value="1"/>
</dbReference>